<dbReference type="EMBL" id="KZ308918">
    <property type="protein sequence ID" value="KAG8235518.1"/>
    <property type="molecule type" value="Genomic_DNA"/>
</dbReference>
<protein>
    <recommendedName>
        <fullName evidence="1">Reverse transcriptase domain-containing protein</fullName>
    </recommendedName>
</protein>
<dbReference type="AlphaFoldDB" id="A0A8K0P837"/>
<dbReference type="InterPro" id="IPR043502">
    <property type="entry name" value="DNA/RNA_pol_sf"/>
</dbReference>
<reference evidence="2" key="1">
    <citation type="submission" date="2013-04" db="EMBL/GenBank/DDBJ databases">
        <authorList>
            <person name="Qu J."/>
            <person name="Murali S.C."/>
            <person name="Bandaranaike D."/>
            <person name="Bellair M."/>
            <person name="Blankenburg K."/>
            <person name="Chao H."/>
            <person name="Dinh H."/>
            <person name="Doddapaneni H."/>
            <person name="Downs B."/>
            <person name="Dugan-Rocha S."/>
            <person name="Elkadiri S."/>
            <person name="Gnanaolivu R.D."/>
            <person name="Hernandez B."/>
            <person name="Javaid M."/>
            <person name="Jayaseelan J.C."/>
            <person name="Lee S."/>
            <person name="Li M."/>
            <person name="Ming W."/>
            <person name="Munidasa M."/>
            <person name="Muniz J."/>
            <person name="Nguyen L."/>
            <person name="Ongeri F."/>
            <person name="Osuji N."/>
            <person name="Pu L.-L."/>
            <person name="Puazo M."/>
            <person name="Qu C."/>
            <person name="Quiroz J."/>
            <person name="Raj R."/>
            <person name="Weissenberger G."/>
            <person name="Xin Y."/>
            <person name="Zou X."/>
            <person name="Han Y."/>
            <person name="Richards S."/>
            <person name="Worley K."/>
            <person name="Muzny D."/>
            <person name="Gibbs R."/>
        </authorList>
    </citation>
    <scope>NUCLEOTIDE SEQUENCE</scope>
    <source>
        <strain evidence="2">Sampled in the wild</strain>
    </source>
</reference>
<dbReference type="GO" id="GO:0071897">
    <property type="term" value="P:DNA biosynthetic process"/>
    <property type="evidence" value="ECO:0007669"/>
    <property type="project" value="UniProtKB-ARBA"/>
</dbReference>
<keyword evidence="3" id="KW-1185">Reference proteome</keyword>
<reference evidence="2" key="2">
    <citation type="submission" date="2017-10" db="EMBL/GenBank/DDBJ databases">
        <title>Ladona fulva Genome sequencing and assembly.</title>
        <authorList>
            <person name="Murali S."/>
            <person name="Richards S."/>
            <person name="Bandaranaike D."/>
            <person name="Bellair M."/>
            <person name="Blankenburg K."/>
            <person name="Chao H."/>
            <person name="Dinh H."/>
            <person name="Doddapaneni H."/>
            <person name="Dugan-Rocha S."/>
            <person name="Elkadiri S."/>
            <person name="Gnanaolivu R."/>
            <person name="Hernandez B."/>
            <person name="Skinner E."/>
            <person name="Javaid M."/>
            <person name="Lee S."/>
            <person name="Li M."/>
            <person name="Ming W."/>
            <person name="Munidasa M."/>
            <person name="Muniz J."/>
            <person name="Nguyen L."/>
            <person name="Hughes D."/>
            <person name="Osuji N."/>
            <person name="Pu L.-L."/>
            <person name="Puazo M."/>
            <person name="Qu C."/>
            <person name="Quiroz J."/>
            <person name="Raj R."/>
            <person name="Weissenberger G."/>
            <person name="Xin Y."/>
            <person name="Zou X."/>
            <person name="Han Y."/>
            <person name="Worley K."/>
            <person name="Muzny D."/>
            <person name="Gibbs R."/>
        </authorList>
    </citation>
    <scope>NUCLEOTIDE SEQUENCE</scope>
    <source>
        <strain evidence="2">Sampled in the wild</strain>
    </source>
</reference>
<dbReference type="PROSITE" id="PS50878">
    <property type="entry name" value="RT_POL"/>
    <property type="match status" value="1"/>
</dbReference>
<dbReference type="Proteomes" id="UP000792457">
    <property type="component" value="Unassembled WGS sequence"/>
</dbReference>
<gene>
    <name evidence="2" type="ORF">J437_LFUL015752</name>
</gene>
<proteinExistence type="predicted"/>
<feature type="domain" description="Reverse transcriptase" evidence="1">
    <location>
        <begin position="1"/>
        <end position="176"/>
    </location>
</feature>
<name>A0A8K0P837_LADFU</name>
<dbReference type="SUPFAM" id="SSF56672">
    <property type="entry name" value="DNA/RNA polymerases"/>
    <property type="match status" value="1"/>
</dbReference>
<organism evidence="2 3">
    <name type="scientific">Ladona fulva</name>
    <name type="common">Scarce chaser dragonfly</name>
    <name type="synonym">Libellula fulva</name>
    <dbReference type="NCBI Taxonomy" id="123851"/>
    <lineage>
        <taxon>Eukaryota</taxon>
        <taxon>Metazoa</taxon>
        <taxon>Ecdysozoa</taxon>
        <taxon>Arthropoda</taxon>
        <taxon>Hexapoda</taxon>
        <taxon>Insecta</taxon>
        <taxon>Pterygota</taxon>
        <taxon>Palaeoptera</taxon>
        <taxon>Odonata</taxon>
        <taxon>Epiprocta</taxon>
        <taxon>Anisoptera</taxon>
        <taxon>Libelluloidea</taxon>
        <taxon>Libellulidae</taxon>
        <taxon>Ladona</taxon>
    </lineage>
</organism>
<comment type="caution">
    <text evidence="2">The sequence shown here is derived from an EMBL/GenBank/DDBJ whole genome shotgun (WGS) entry which is preliminary data.</text>
</comment>
<evidence type="ECO:0000313" key="2">
    <source>
        <dbReference type="EMBL" id="KAG8235518.1"/>
    </source>
</evidence>
<dbReference type="PANTHER" id="PTHR33332">
    <property type="entry name" value="REVERSE TRANSCRIPTASE DOMAIN-CONTAINING PROTEIN"/>
    <property type="match status" value="1"/>
</dbReference>
<accession>A0A8K0P837</accession>
<sequence length="208" mass="23710">MVEEKTFECAVCFCESPLGSLVLISLYRSPMGHFYVFLDKLDQLIHSVYANGHRQFKSDTIIINSGVHQGSILGPILFLLYINDLPLINKSSNIKSVLFADDTNFLLTASNINNQQCKIVLDQVWDWCQLNRLKLNTEKTQLMLFNNRIFQNMDDLTQNDVVVRPTTSSKFLGITLNQTGSWAVHVSDLCSKLSITFYSLRLKKNLPE</sequence>
<evidence type="ECO:0000259" key="1">
    <source>
        <dbReference type="PROSITE" id="PS50878"/>
    </source>
</evidence>
<dbReference type="InterPro" id="IPR000477">
    <property type="entry name" value="RT_dom"/>
</dbReference>
<evidence type="ECO:0000313" key="3">
    <source>
        <dbReference type="Proteomes" id="UP000792457"/>
    </source>
</evidence>
<dbReference type="OrthoDB" id="8197232at2759"/>
<dbReference type="Pfam" id="PF00078">
    <property type="entry name" value="RVT_1"/>
    <property type="match status" value="1"/>
</dbReference>